<evidence type="ECO:0000313" key="1">
    <source>
        <dbReference type="EMBL" id="MBW6530200.1"/>
    </source>
</evidence>
<accession>A0ABS7BKU2</accession>
<dbReference type="Proteomes" id="UP000759103">
    <property type="component" value="Unassembled WGS sequence"/>
</dbReference>
<gene>
    <name evidence="1" type="ORF">KZ820_05575</name>
</gene>
<sequence>MSSLPTAHLIHGFLGVGKTTFARRLEQQRRAVRFTHDEWVETLFGRDPPAELFVDMSARVSAVMERTWTRCLQVGTSVVLDLGYWTRADRLAAMRLARQNGGTPMLYRLDCPDNVAMERIERRNRSGAPGLYISPATYRTLRANFEPLGEDESCIEVSPHET</sequence>
<dbReference type="Pfam" id="PF13671">
    <property type="entry name" value="AAA_33"/>
    <property type="match status" value="1"/>
</dbReference>
<comment type="caution">
    <text evidence="1">The sequence shown here is derived from an EMBL/GenBank/DDBJ whole genome shotgun (WGS) entry which is preliminary data.</text>
</comment>
<evidence type="ECO:0000313" key="2">
    <source>
        <dbReference type="Proteomes" id="UP000759103"/>
    </source>
</evidence>
<dbReference type="EMBL" id="JAHXZN010000001">
    <property type="protein sequence ID" value="MBW6530200.1"/>
    <property type="molecule type" value="Genomic_DNA"/>
</dbReference>
<reference evidence="1 2" key="1">
    <citation type="submission" date="2021-07" db="EMBL/GenBank/DDBJ databases">
        <title>Sphingomonas sp.</title>
        <authorList>
            <person name="Feng G."/>
            <person name="Li J."/>
            <person name="Pan M."/>
        </authorList>
    </citation>
    <scope>NUCLEOTIDE SEQUENCE [LARGE SCALE GENOMIC DNA]</scope>
    <source>
        <strain evidence="1 2">RRHST34</strain>
    </source>
</reference>
<name>A0ABS7BKU2_9SPHN</name>
<keyword evidence="2" id="KW-1185">Reference proteome</keyword>
<protein>
    <submittedName>
        <fullName evidence="1">AAA family ATPase</fullName>
    </submittedName>
</protein>
<organism evidence="1 2">
    <name type="scientific">Sphingomonas citri</name>
    <dbReference type="NCBI Taxonomy" id="2862499"/>
    <lineage>
        <taxon>Bacteria</taxon>
        <taxon>Pseudomonadati</taxon>
        <taxon>Pseudomonadota</taxon>
        <taxon>Alphaproteobacteria</taxon>
        <taxon>Sphingomonadales</taxon>
        <taxon>Sphingomonadaceae</taxon>
        <taxon>Sphingomonas</taxon>
    </lineage>
</organism>
<proteinExistence type="predicted"/>
<dbReference type="SUPFAM" id="SSF52540">
    <property type="entry name" value="P-loop containing nucleoside triphosphate hydrolases"/>
    <property type="match status" value="1"/>
</dbReference>
<dbReference type="RefSeq" id="WP_219747588.1">
    <property type="nucleotide sequence ID" value="NZ_JAHXZN010000001.1"/>
</dbReference>
<dbReference type="InterPro" id="IPR027417">
    <property type="entry name" value="P-loop_NTPase"/>
</dbReference>
<dbReference type="Gene3D" id="3.40.50.300">
    <property type="entry name" value="P-loop containing nucleotide triphosphate hydrolases"/>
    <property type="match status" value="1"/>
</dbReference>